<protein>
    <submittedName>
        <fullName evidence="1">DUF3800 domain-containing protein</fullName>
    </submittedName>
</protein>
<gene>
    <name evidence="1" type="ORF">ACFFRE_11880</name>
</gene>
<reference evidence="1 2" key="1">
    <citation type="submission" date="2024-09" db="EMBL/GenBank/DDBJ databases">
        <authorList>
            <person name="Sun Q."/>
            <person name="Mori K."/>
        </authorList>
    </citation>
    <scope>NUCLEOTIDE SEQUENCE [LARGE SCALE GENOMIC DNA]</scope>
    <source>
        <strain evidence="1 2">JCM 15389</strain>
    </source>
</reference>
<evidence type="ECO:0000313" key="2">
    <source>
        <dbReference type="Proteomes" id="UP001589788"/>
    </source>
</evidence>
<dbReference type="RefSeq" id="WP_377790489.1">
    <property type="nucleotide sequence ID" value="NZ_JBHLYQ010000163.1"/>
</dbReference>
<comment type="caution">
    <text evidence="1">The sequence shown here is derived from an EMBL/GenBank/DDBJ whole genome shotgun (WGS) entry which is preliminary data.</text>
</comment>
<keyword evidence="2" id="KW-1185">Reference proteome</keyword>
<sequence>MTKWWIFGDESGNFDFSCTGTRWFLVGTLTCEDGTVHRLRQQLADLRARVTRIDRSHPGWFHAAEDRQAIRDQVFEALCAMPVRFDVTALEKPKAKPEIRSTPERFYQYAWYYHFKYVLPRVCTSGDTLEVVLADIGTKRQRAAFREALDDVFNQCLPRSVRHTEAFWHCSAEECLQAADYFLWATFRRWERQDERSYQLISHLVQSEFDLFARGEVRYYDWD</sequence>
<organism evidence="1 2">
    <name type="scientific">Aciditerrimonas ferrireducens</name>
    <dbReference type="NCBI Taxonomy" id="667306"/>
    <lineage>
        <taxon>Bacteria</taxon>
        <taxon>Bacillati</taxon>
        <taxon>Actinomycetota</taxon>
        <taxon>Acidimicrobiia</taxon>
        <taxon>Acidimicrobiales</taxon>
        <taxon>Acidimicrobiaceae</taxon>
        <taxon>Aciditerrimonas</taxon>
    </lineage>
</organism>
<dbReference type="Pfam" id="PF12686">
    <property type="entry name" value="DUF3800"/>
    <property type="match status" value="1"/>
</dbReference>
<proteinExistence type="predicted"/>
<dbReference type="InterPro" id="IPR024524">
    <property type="entry name" value="DUF3800"/>
</dbReference>
<name>A0ABV6C960_9ACTN</name>
<dbReference type="Proteomes" id="UP001589788">
    <property type="component" value="Unassembled WGS sequence"/>
</dbReference>
<accession>A0ABV6C960</accession>
<dbReference type="EMBL" id="JBHLYQ010000163">
    <property type="protein sequence ID" value="MFC0082829.1"/>
    <property type="molecule type" value="Genomic_DNA"/>
</dbReference>
<evidence type="ECO:0000313" key="1">
    <source>
        <dbReference type="EMBL" id="MFC0082829.1"/>
    </source>
</evidence>